<dbReference type="PROSITE" id="PS50255">
    <property type="entry name" value="CYTOCHROME_B5_2"/>
    <property type="match status" value="1"/>
</dbReference>
<dbReference type="InterPro" id="IPR018506">
    <property type="entry name" value="Cyt_B5_heme-BS"/>
</dbReference>
<dbReference type="SUPFAM" id="SSF55856">
    <property type="entry name" value="Cytochrome b5-like heme/steroid binding domain"/>
    <property type="match status" value="1"/>
</dbReference>
<dbReference type="SMART" id="SM01117">
    <property type="entry name" value="Cyt-b5"/>
    <property type="match status" value="1"/>
</dbReference>
<comment type="pathway">
    <text evidence="1">Sulfur metabolism.</text>
</comment>
<evidence type="ECO:0000313" key="10">
    <source>
        <dbReference type="WBParaSite" id="ACRNAN_scaffold1135.g7704.t1"/>
    </source>
</evidence>
<dbReference type="PRINTS" id="PR00363">
    <property type="entry name" value="CYTOCHROMEB5"/>
</dbReference>
<dbReference type="GO" id="GO:0006790">
    <property type="term" value="P:sulfur compound metabolic process"/>
    <property type="evidence" value="ECO:0007669"/>
    <property type="project" value="TreeGrafter"/>
</dbReference>
<dbReference type="Gene3D" id="3.10.120.10">
    <property type="entry name" value="Cytochrome b5-like heme/steroid binding domain"/>
    <property type="match status" value="1"/>
</dbReference>
<dbReference type="Gene3D" id="3.90.420.10">
    <property type="entry name" value="Oxidoreductase, molybdopterin-binding domain"/>
    <property type="match status" value="1"/>
</dbReference>
<dbReference type="InterPro" id="IPR000572">
    <property type="entry name" value="OxRdtase_Mopterin-bd_dom"/>
</dbReference>
<keyword evidence="9" id="KW-1185">Reference proteome</keyword>
<dbReference type="PROSITE" id="PS00191">
    <property type="entry name" value="CYTOCHROME_B5_1"/>
    <property type="match status" value="1"/>
</dbReference>
<keyword evidence="6 7" id="KW-0408">Iron</keyword>
<evidence type="ECO:0000256" key="7">
    <source>
        <dbReference type="RuleBase" id="RU362121"/>
    </source>
</evidence>
<dbReference type="InterPro" id="IPR008335">
    <property type="entry name" value="Mopterin_OxRdtase_euk"/>
</dbReference>
<dbReference type="InterPro" id="IPR036374">
    <property type="entry name" value="OxRdtase_Mopterin-bd_sf"/>
</dbReference>
<evidence type="ECO:0000256" key="1">
    <source>
        <dbReference type="ARBA" id="ARBA00004678"/>
    </source>
</evidence>
<dbReference type="InterPro" id="IPR036400">
    <property type="entry name" value="Cyt_B5-like_heme/steroid_sf"/>
</dbReference>
<dbReference type="Pfam" id="PF00173">
    <property type="entry name" value="Cyt-b5"/>
    <property type="match status" value="1"/>
</dbReference>
<dbReference type="GO" id="GO:0046872">
    <property type="term" value="F:metal ion binding"/>
    <property type="evidence" value="ECO:0007669"/>
    <property type="project" value="UniProtKB-UniRule"/>
</dbReference>
<dbReference type="GO" id="GO:0043546">
    <property type="term" value="F:molybdopterin cofactor binding"/>
    <property type="evidence" value="ECO:0007669"/>
    <property type="project" value="TreeGrafter"/>
</dbReference>
<dbReference type="Pfam" id="PF00174">
    <property type="entry name" value="Oxidored_molyb"/>
    <property type="match status" value="1"/>
</dbReference>
<sequence length="339" mass="37792">MTSNFILNRLNQSLLSQRVCWTVSGIINTKRCYHQGTSSQDKQKQWIFISGAAVVGGSALLLYNTDILKRAHAATATKEELQPPIRPDLPTYKLEDVRKHGKESNRIWVTFQNGVYDITQFIESHPGGDKILMAAGGSLEPFWALYAQHKTKEVLEILETLRIGNIDPEEVIKASVKAHNVDDPFSGDPLRHPALKVNAEKPFNAESPPLLLVESFLTPNPLFFIRNHLPVPRISPNDHHLKVEGIGITKPISLSVEDLKEKFQTVSVTSAIQCAGNRRASMNEYKKVQGLMWDGTAISNAKWTGVRLRDILILAGIDPNDKSIKHVHFEGADSDHTVT</sequence>
<evidence type="ECO:0000313" key="9">
    <source>
        <dbReference type="Proteomes" id="UP000887540"/>
    </source>
</evidence>
<evidence type="ECO:0000256" key="5">
    <source>
        <dbReference type="ARBA" id="ARBA00022723"/>
    </source>
</evidence>
<protein>
    <recommendedName>
        <fullName evidence="3">sulfite oxidase</fullName>
        <ecNumber evidence="3">1.8.3.1</ecNumber>
    </recommendedName>
</protein>
<comment type="similarity">
    <text evidence="7">Belongs to the cytochrome b5 family.</text>
</comment>
<comment type="pathway">
    <text evidence="2">Energy metabolism; sulfur metabolism.</text>
</comment>
<dbReference type="FunFam" id="3.10.120.10:FF:000007">
    <property type="entry name" value="Sulfite oxidase, mitochondrial"/>
    <property type="match status" value="1"/>
</dbReference>
<name>A0A914CJ72_9BILA</name>
<proteinExistence type="inferred from homology"/>
<reference evidence="10" key="1">
    <citation type="submission" date="2022-11" db="UniProtKB">
        <authorList>
            <consortium name="WormBaseParasite"/>
        </authorList>
    </citation>
    <scope>IDENTIFICATION</scope>
</reference>
<organism evidence="9 10">
    <name type="scientific">Acrobeloides nanus</name>
    <dbReference type="NCBI Taxonomy" id="290746"/>
    <lineage>
        <taxon>Eukaryota</taxon>
        <taxon>Metazoa</taxon>
        <taxon>Ecdysozoa</taxon>
        <taxon>Nematoda</taxon>
        <taxon>Chromadorea</taxon>
        <taxon>Rhabditida</taxon>
        <taxon>Tylenchina</taxon>
        <taxon>Cephalobomorpha</taxon>
        <taxon>Cephaloboidea</taxon>
        <taxon>Cephalobidae</taxon>
        <taxon>Acrobeloides</taxon>
    </lineage>
</organism>
<dbReference type="InterPro" id="IPR001199">
    <property type="entry name" value="Cyt_B5-like_heme/steroid-bd"/>
</dbReference>
<keyword evidence="4 7" id="KW-0349">Heme</keyword>
<dbReference type="EC" id="1.8.3.1" evidence="3"/>
<dbReference type="PRINTS" id="PR00407">
    <property type="entry name" value="EUMOPTERIN"/>
</dbReference>
<evidence type="ECO:0000259" key="8">
    <source>
        <dbReference type="PROSITE" id="PS50255"/>
    </source>
</evidence>
<dbReference type="AlphaFoldDB" id="A0A914CJ72"/>
<dbReference type="GO" id="GO:0005739">
    <property type="term" value="C:mitochondrion"/>
    <property type="evidence" value="ECO:0007669"/>
    <property type="project" value="TreeGrafter"/>
</dbReference>
<accession>A0A914CJ72</accession>
<dbReference type="PANTHER" id="PTHR19372">
    <property type="entry name" value="SULFITE REDUCTASE"/>
    <property type="match status" value="1"/>
</dbReference>
<evidence type="ECO:0000256" key="2">
    <source>
        <dbReference type="ARBA" id="ARBA00004971"/>
    </source>
</evidence>
<feature type="domain" description="Cytochrome b5 heme-binding" evidence="8">
    <location>
        <begin position="89"/>
        <end position="167"/>
    </location>
</feature>
<evidence type="ECO:0000256" key="4">
    <source>
        <dbReference type="ARBA" id="ARBA00022617"/>
    </source>
</evidence>
<dbReference type="WBParaSite" id="ACRNAN_scaffold1135.g7704.t1">
    <property type="protein sequence ID" value="ACRNAN_scaffold1135.g7704.t1"/>
    <property type="gene ID" value="ACRNAN_scaffold1135.g7704"/>
</dbReference>
<keyword evidence="5 7" id="KW-0479">Metal-binding</keyword>
<dbReference type="GO" id="GO:0020037">
    <property type="term" value="F:heme binding"/>
    <property type="evidence" value="ECO:0007669"/>
    <property type="project" value="UniProtKB-UniRule"/>
</dbReference>
<evidence type="ECO:0000256" key="3">
    <source>
        <dbReference type="ARBA" id="ARBA00012505"/>
    </source>
</evidence>
<dbReference type="Proteomes" id="UP000887540">
    <property type="component" value="Unplaced"/>
</dbReference>
<dbReference type="GO" id="GO:0008482">
    <property type="term" value="F:sulfite oxidase activity"/>
    <property type="evidence" value="ECO:0007669"/>
    <property type="project" value="UniProtKB-EC"/>
</dbReference>
<dbReference type="PANTHER" id="PTHR19372:SF7">
    <property type="entry name" value="SULFITE OXIDASE, MITOCHONDRIAL"/>
    <property type="match status" value="1"/>
</dbReference>
<dbReference type="SUPFAM" id="SSF56524">
    <property type="entry name" value="Oxidoreductase molybdopterin-binding domain"/>
    <property type="match status" value="1"/>
</dbReference>
<evidence type="ECO:0000256" key="6">
    <source>
        <dbReference type="ARBA" id="ARBA00023004"/>
    </source>
</evidence>